<name>A0ACC1QTU6_9HYPO</name>
<comment type="caution">
    <text evidence="1">The sequence shown here is derived from an EMBL/GenBank/DDBJ whole genome shotgun (WGS) entry which is preliminary data.</text>
</comment>
<dbReference type="Proteomes" id="UP001148737">
    <property type="component" value="Unassembled WGS sequence"/>
</dbReference>
<gene>
    <name evidence="1" type="ORF">NLG97_g5565</name>
</gene>
<organism evidence="1 2">
    <name type="scientific">Lecanicillium saksenae</name>
    <dbReference type="NCBI Taxonomy" id="468837"/>
    <lineage>
        <taxon>Eukaryota</taxon>
        <taxon>Fungi</taxon>
        <taxon>Dikarya</taxon>
        <taxon>Ascomycota</taxon>
        <taxon>Pezizomycotina</taxon>
        <taxon>Sordariomycetes</taxon>
        <taxon>Hypocreomycetidae</taxon>
        <taxon>Hypocreales</taxon>
        <taxon>Cordycipitaceae</taxon>
        <taxon>Lecanicillium</taxon>
    </lineage>
</organism>
<dbReference type="EMBL" id="JANAKD010000640">
    <property type="protein sequence ID" value="KAJ3491605.1"/>
    <property type="molecule type" value="Genomic_DNA"/>
</dbReference>
<evidence type="ECO:0000313" key="2">
    <source>
        <dbReference type="Proteomes" id="UP001148737"/>
    </source>
</evidence>
<accession>A0ACC1QTU6</accession>
<keyword evidence="2" id="KW-1185">Reference proteome</keyword>
<evidence type="ECO:0000313" key="1">
    <source>
        <dbReference type="EMBL" id="KAJ3491605.1"/>
    </source>
</evidence>
<reference evidence="1" key="1">
    <citation type="submission" date="2022-07" db="EMBL/GenBank/DDBJ databases">
        <title>Genome Sequence of Lecanicillium saksenae.</title>
        <authorList>
            <person name="Buettner E."/>
        </authorList>
    </citation>
    <scope>NUCLEOTIDE SEQUENCE</scope>
    <source>
        <strain evidence="1">VT-O1</strain>
    </source>
</reference>
<protein>
    <submittedName>
        <fullName evidence="1">Uncharacterized protein</fullName>
    </submittedName>
</protein>
<proteinExistence type="predicted"/>
<sequence length="575" mass="64507">MPQQRAQIRDRFAWQRDCMVAWICVLREEYYAAVDVLDDKYGLSTDLGIATGLDDRNVYCLGRIGDHNVAIHRPDGRTGQFRGLDIARDMMSTFPGIRVALIVGLGGGFPCAGTDIRLGDVVVSNKIIRYTSGSLMDTSFETTSAPIEPPEILLKAAADLDYHFKDSKSLRDHVSQAVATLSRQKRSDYARPELDQLFDSGFIHDASQCHCERTSPAISSHHVDRAGRDPHAVIQMHRGIVGSSDHVLRNARVRDELAKKKRIMCVEMEAAAVMHATKRFARSITVRGISDYADGHKNDNWHNYAALTAAVCAKALLNQIKPEDMARESRNLDGDTLERFVKGHISHLKAKEREQHEIVAAALQETVLLCAYINDVIKELKEQSNTNPADTDTVRKRLRAVERSGRVLKAHLTSLEQKLKPTPQTPTWRRLKQGAYQAVEDVDKMTRATKIMKTLILAGGMVGRVGKDHASPAVQYITTSVGHWAEVGRQALRFEKRRDRWRTMAVAGKVFIQLGTATGIQYIGRRGADLYEWANIVHRSEALRVMMDELLQEQLGRWGVQWAPSPAPSRVYDML</sequence>